<keyword evidence="4" id="KW-0548">Nucleotidyltransferase</keyword>
<comment type="caution">
    <text evidence="4">The sequence shown here is derived from an EMBL/GenBank/DDBJ whole genome shotgun (WGS) entry which is preliminary data.</text>
</comment>
<dbReference type="STRING" id="1033802.SSPSH_002320"/>
<dbReference type="Pfam" id="PF00571">
    <property type="entry name" value="CBS"/>
    <property type="match status" value="2"/>
</dbReference>
<dbReference type="GO" id="GO:0004810">
    <property type="term" value="F:CCA tRNA nucleotidyltransferase activity"/>
    <property type="evidence" value="ECO:0007669"/>
    <property type="project" value="UniProtKB-EC"/>
</dbReference>
<accession>U2EKP0</accession>
<dbReference type="Proteomes" id="UP000006242">
    <property type="component" value="Unassembled WGS sequence"/>
</dbReference>
<dbReference type="InterPro" id="IPR046342">
    <property type="entry name" value="CBS_dom_sf"/>
</dbReference>
<dbReference type="RefSeq" id="WP_021031695.1">
    <property type="nucleotide sequence ID" value="NZ_AFNV02000015.1"/>
</dbReference>
<feature type="domain" description="CBS" evidence="3">
    <location>
        <begin position="88"/>
        <end position="144"/>
    </location>
</feature>
<organism evidence="4 5">
    <name type="scientific">Salinisphaera shabanensis E1L3A</name>
    <dbReference type="NCBI Taxonomy" id="1033802"/>
    <lineage>
        <taxon>Bacteria</taxon>
        <taxon>Pseudomonadati</taxon>
        <taxon>Pseudomonadota</taxon>
        <taxon>Gammaproteobacteria</taxon>
        <taxon>Salinisphaerales</taxon>
        <taxon>Salinisphaeraceae</taxon>
        <taxon>Salinisphaera</taxon>
    </lineage>
</organism>
<dbReference type="SUPFAM" id="SSF54631">
    <property type="entry name" value="CBS-domain pair"/>
    <property type="match status" value="1"/>
</dbReference>
<dbReference type="eggNOG" id="COG0517">
    <property type="taxonomic scope" value="Bacteria"/>
</dbReference>
<evidence type="ECO:0000256" key="1">
    <source>
        <dbReference type="ARBA" id="ARBA00023122"/>
    </source>
</evidence>
<evidence type="ECO:0000256" key="2">
    <source>
        <dbReference type="PROSITE-ProRule" id="PRU00703"/>
    </source>
</evidence>
<protein>
    <submittedName>
        <fullName evidence="4">CBS domain protein</fullName>
        <ecNumber evidence="4">2.7.7.72</ecNumber>
    </submittedName>
</protein>
<keyword evidence="1 2" id="KW-0129">CBS domain</keyword>
<keyword evidence="5" id="KW-1185">Reference proteome</keyword>
<feature type="domain" description="CBS" evidence="3">
    <location>
        <begin position="13"/>
        <end position="69"/>
    </location>
</feature>
<name>U2EKP0_9GAMM</name>
<reference evidence="4 5" key="1">
    <citation type="journal article" date="2011" name="J. Bacteriol.">
        <title>Genome sequence of Salinisphaera shabanensis, a gammaproteobacterium from the harsh, variable environment of the brine-seawater interface of the Shaban Deep in the Red Sea.</title>
        <authorList>
            <person name="Antunes A."/>
            <person name="Alam I."/>
            <person name="Bajic V.B."/>
            <person name="Stingl U."/>
        </authorList>
    </citation>
    <scope>NUCLEOTIDE SEQUENCE [LARGE SCALE GENOMIC DNA]</scope>
    <source>
        <strain evidence="4 5">E1L3A</strain>
    </source>
</reference>
<dbReference type="SMART" id="SM00116">
    <property type="entry name" value="CBS"/>
    <property type="match status" value="2"/>
</dbReference>
<dbReference type="Gene3D" id="3.10.580.10">
    <property type="entry name" value="CBS-domain"/>
    <property type="match status" value="1"/>
</dbReference>
<dbReference type="PROSITE" id="PS51371">
    <property type="entry name" value="CBS"/>
    <property type="match status" value="2"/>
</dbReference>
<gene>
    <name evidence="4" type="ORF">SSPSH_002320</name>
</gene>
<evidence type="ECO:0000313" key="5">
    <source>
        <dbReference type="Proteomes" id="UP000006242"/>
    </source>
</evidence>
<sequence>MSNATRARVADIMTRGVLSLRDDQTLFEVRELMGEHQIRNVPILDDTGRPIGLATQKNVLREVLTVTDQHGYAQLDHHLAQIPLSQVLEPDFNTVSSDTPLVEAGRLLLNYRQVSLPVVDDGTLVGILSLVDYVRVFVDRLEAEELSLA</sequence>
<evidence type="ECO:0000313" key="4">
    <source>
        <dbReference type="EMBL" id="ERJ18827.1"/>
    </source>
</evidence>
<dbReference type="EC" id="2.7.7.72" evidence="4"/>
<keyword evidence="4" id="KW-0808">Transferase</keyword>
<dbReference type="EMBL" id="AFNV02000015">
    <property type="protein sequence ID" value="ERJ18827.1"/>
    <property type="molecule type" value="Genomic_DNA"/>
</dbReference>
<dbReference type="PANTHER" id="PTHR43080:SF2">
    <property type="entry name" value="CBS DOMAIN-CONTAINING PROTEIN"/>
    <property type="match status" value="1"/>
</dbReference>
<evidence type="ECO:0000259" key="3">
    <source>
        <dbReference type="PROSITE" id="PS51371"/>
    </source>
</evidence>
<dbReference type="InterPro" id="IPR000644">
    <property type="entry name" value="CBS_dom"/>
</dbReference>
<proteinExistence type="predicted"/>
<dbReference type="InterPro" id="IPR051257">
    <property type="entry name" value="Diverse_CBS-Domain"/>
</dbReference>
<dbReference type="OrthoDB" id="9802114at2"/>
<reference evidence="4 5" key="2">
    <citation type="journal article" date="2013" name="PLoS ONE">
        <title>INDIGO - INtegrated Data Warehouse of MIcrobial GenOmes with Examples from the Red Sea Extremophiles.</title>
        <authorList>
            <person name="Alam I."/>
            <person name="Antunes A."/>
            <person name="Kamau A.A."/>
            <person name="Ba Alawi W."/>
            <person name="Kalkatawi M."/>
            <person name="Stingl U."/>
            <person name="Bajic V.B."/>
        </authorList>
    </citation>
    <scope>NUCLEOTIDE SEQUENCE [LARGE SCALE GENOMIC DNA]</scope>
    <source>
        <strain evidence="4 5">E1L3A</strain>
    </source>
</reference>
<dbReference type="AlphaFoldDB" id="U2EKP0"/>
<dbReference type="PANTHER" id="PTHR43080">
    <property type="entry name" value="CBS DOMAIN-CONTAINING PROTEIN CBSX3, MITOCHONDRIAL"/>
    <property type="match status" value="1"/>
</dbReference>